<dbReference type="Pfam" id="PF02661">
    <property type="entry name" value="Fic"/>
    <property type="match status" value="1"/>
</dbReference>
<evidence type="ECO:0000313" key="4">
    <source>
        <dbReference type="Proteomes" id="UP000675920"/>
    </source>
</evidence>
<name>A0A8B6X833_9BURK</name>
<evidence type="ECO:0000259" key="3">
    <source>
        <dbReference type="PROSITE" id="PS51459"/>
    </source>
</evidence>
<reference evidence="5" key="3">
    <citation type="journal article" date="2008" name="J. Biol. Chem.">
        <title>Doc of prophage P1 is inhibited by its antitoxin partner Phd through fold complementation.</title>
        <authorList>
            <person name="Garcia-Pino A."/>
            <person name="Christensen-Dalsgaard M."/>
            <person name="Wyns L."/>
            <person name="Yarmolinsky M."/>
            <person name="Magnuson R.D."/>
            <person name="Gerdes K."/>
            <person name="Loris R."/>
        </authorList>
    </citation>
    <scope>NUCLEOTIDE SEQUENCE</scope>
</reference>
<feature type="binding site" evidence="2">
    <location>
        <begin position="322"/>
        <end position="329"/>
    </location>
    <ligand>
        <name>ATP</name>
        <dbReference type="ChEBI" id="CHEBI:30616"/>
    </ligand>
</feature>
<dbReference type="PANTHER" id="PTHR13504">
    <property type="entry name" value="FIDO DOMAIN-CONTAINING PROTEIN DDB_G0283145"/>
    <property type="match status" value="1"/>
</dbReference>
<reference evidence="5" key="4">
    <citation type="submission" date="2025-08" db="UniProtKB">
        <authorList>
            <consortium name="RefSeq"/>
        </authorList>
    </citation>
    <scope>IDENTIFICATION</scope>
</reference>
<dbReference type="InterPro" id="IPR040198">
    <property type="entry name" value="Fido_containing"/>
</dbReference>
<reference evidence="5" key="1">
    <citation type="journal article" date="1991" name="Res. Microbiol.">
        <title>Functional analysis of the fic gene involved in regulation of cell division.</title>
        <authorList>
            <person name="Komano T."/>
            <person name="Utsumi R."/>
            <person name="Kawamukai M."/>
        </authorList>
    </citation>
    <scope>NUCLEOTIDE SEQUENCE</scope>
</reference>
<proteinExistence type="predicted"/>
<keyword evidence="4" id="KW-1185">Reference proteome</keyword>
<dbReference type="PANTHER" id="PTHR13504:SF38">
    <property type="entry name" value="FIDO DOMAIN-CONTAINING PROTEIN"/>
    <property type="match status" value="1"/>
</dbReference>
<dbReference type="Gene3D" id="1.10.3290.10">
    <property type="entry name" value="Fido-like domain"/>
    <property type="match status" value="1"/>
</dbReference>
<protein>
    <submittedName>
        <fullName evidence="5">Fic family protein</fullName>
    </submittedName>
</protein>
<evidence type="ECO:0000256" key="1">
    <source>
        <dbReference type="PIRSR" id="PIRSR640198-1"/>
    </source>
</evidence>
<dbReference type="InterPro" id="IPR036597">
    <property type="entry name" value="Fido-like_dom_sf"/>
</dbReference>
<sequence length="520" mass="58311">MPDILFGFQRLAELHDIRPVQPLLTRSCLGKVRQRSSVDGRELLRWPAQYRPEDSFRGHFEFGLKYERLNFEFLSRLFERVDPADVAAWVSDEPTGRYARRAGFFYEWFTQRPLPVPDTAANVGYVDAIDANRYLAAPSAEPVRRWRVRDNLPGKRVFCPLVWLGEPEWRYDLAGAVAGLDARFGPELLLRSSAWLTFKESRASFAIEHEADRQDRVRRFAATLAEHSGRLPDALCAESLLTVQRAVLGEAALRVGIRRSPVHVGQSAFAGETVHYIAPPETAIDALLAGLRTLEQRTRGADPVLRAAAVAFGFVYLHPFADGNGRVHRFLINHLLAADGAVPANIIVPVSATIAGSAQGLADYDRALEVFSRPFMHRYAGDYRFGARRVCPDGISTNLEFTAAGDALHAWRHPDLSAHVRYLSALLRQTVEHEMVDEALALARVDAARAAIKRLLEMPDPEADRIIRSLRDGDWSISNKLRRELPEIFAPDGRFHALQDRLVEAVRMCFEEGPPDEPAA</sequence>
<organism evidence="4 5">
    <name type="scientific">Derxia gummosa DSM 723</name>
    <dbReference type="NCBI Taxonomy" id="1121388"/>
    <lineage>
        <taxon>Bacteria</taxon>
        <taxon>Pseudomonadati</taxon>
        <taxon>Pseudomonadota</taxon>
        <taxon>Betaproteobacteria</taxon>
        <taxon>Burkholderiales</taxon>
        <taxon>Alcaligenaceae</taxon>
        <taxon>Derxia</taxon>
    </lineage>
</organism>
<dbReference type="AlphaFoldDB" id="A0A8B6X833"/>
<dbReference type="Proteomes" id="UP000675920">
    <property type="component" value="Unplaced"/>
</dbReference>
<accession>A0A8B6X833</accession>
<dbReference type="PROSITE" id="PS51459">
    <property type="entry name" value="FIDO"/>
    <property type="match status" value="1"/>
</dbReference>
<keyword evidence="2" id="KW-0547">Nucleotide-binding</keyword>
<dbReference type="GO" id="GO:0005524">
    <property type="term" value="F:ATP binding"/>
    <property type="evidence" value="ECO:0007669"/>
    <property type="project" value="UniProtKB-KW"/>
</dbReference>
<reference evidence="5" key="2">
    <citation type="journal article" date="1993" name="J. Mol. Biol.">
        <title>Plasmid addiction genes of bacteriophage P1: doc, which causes cell death on curing of prophage, and phd, which prevents host death when prophage is retained.</title>
        <authorList>
            <person name="Lehnherr H."/>
            <person name="Maguin E."/>
            <person name="Jafri S."/>
            <person name="Yarmolinsky M.B."/>
        </authorList>
    </citation>
    <scope>NUCLEOTIDE SEQUENCE</scope>
</reference>
<dbReference type="SUPFAM" id="SSF140931">
    <property type="entry name" value="Fic-like"/>
    <property type="match status" value="1"/>
</dbReference>
<feature type="active site" evidence="1">
    <location>
        <position position="318"/>
    </location>
</feature>
<feature type="domain" description="Fido" evidence="3">
    <location>
        <begin position="235"/>
        <end position="381"/>
    </location>
</feature>
<dbReference type="InterPro" id="IPR003812">
    <property type="entry name" value="Fido"/>
</dbReference>
<evidence type="ECO:0000313" key="5">
    <source>
        <dbReference type="RefSeq" id="WP_034411826.1"/>
    </source>
</evidence>
<keyword evidence="2" id="KW-0067">ATP-binding</keyword>
<dbReference type="RefSeq" id="WP_034411826.1">
    <property type="nucleotide sequence ID" value="NZ_AXWS01000014.1"/>
</dbReference>
<evidence type="ECO:0000256" key="2">
    <source>
        <dbReference type="PIRSR" id="PIRSR640198-2"/>
    </source>
</evidence>